<feature type="signal peptide" evidence="1">
    <location>
        <begin position="1"/>
        <end position="19"/>
    </location>
</feature>
<protein>
    <submittedName>
        <fullName evidence="2">Uncharacterized protein</fullName>
    </submittedName>
</protein>
<evidence type="ECO:0000313" key="3">
    <source>
        <dbReference type="Proteomes" id="UP000683925"/>
    </source>
</evidence>
<evidence type="ECO:0000256" key="1">
    <source>
        <dbReference type="SAM" id="SignalP"/>
    </source>
</evidence>
<reference evidence="2" key="1">
    <citation type="submission" date="2021-01" db="EMBL/GenBank/DDBJ databases">
        <authorList>
            <consortium name="Genoscope - CEA"/>
            <person name="William W."/>
        </authorList>
    </citation>
    <scope>NUCLEOTIDE SEQUENCE</scope>
</reference>
<organism evidence="2 3">
    <name type="scientific">Paramecium octaurelia</name>
    <dbReference type="NCBI Taxonomy" id="43137"/>
    <lineage>
        <taxon>Eukaryota</taxon>
        <taxon>Sar</taxon>
        <taxon>Alveolata</taxon>
        <taxon>Ciliophora</taxon>
        <taxon>Intramacronucleata</taxon>
        <taxon>Oligohymenophorea</taxon>
        <taxon>Peniculida</taxon>
        <taxon>Parameciidae</taxon>
        <taxon>Paramecium</taxon>
    </lineage>
</organism>
<dbReference type="Proteomes" id="UP000683925">
    <property type="component" value="Unassembled WGS sequence"/>
</dbReference>
<dbReference type="AlphaFoldDB" id="A0A8S1VVY8"/>
<keyword evidence="1" id="KW-0732">Signal</keyword>
<name>A0A8S1VVY8_PAROT</name>
<proteinExistence type="predicted"/>
<dbReference type="EMBL" id="CAJJDP010000074">
    <property type="protein sequence ID" value="CAD8180443.1"/>
    <property type="molecule type" value="Genomic_DNA"/>
</dbReference>
<dbReference type="OMA" id="CFRILEG"/>
<accession>A0A8S1VVY8</accession>
<keyword evidence="3" id="KW-1185">Reference proteome</keyword>
<dbReference type="OrthoDB" id="10372529at2759"/>
<feature type="chain" id="PRO_5035930839" evidence="1">
    <location>
        <begin position="20"/>
        <end position="100"/>
    </location>
</feature>
<gene>
    <name evidence="2" type="ORF">POCTA_138.1.T0750031</name>
</gene>
<comment type="caution">
    <text evidence="2">The sequence shown here is derived from an EMBL/GenBank/DDBJ whole genome shotgun (WGS) entry which is preliminary data.</text>
</comment>
<evidence type="ECO:0000313" key="2">
    <source>
        <dbReference type="EMBL" id="CAD8180443.1"/>
    </source>
</evidence>
<sequence length="100" mass="11198">MVSKIILTLLIGLVTCGQSDINIQAQQQEFHACQLVCENKGINVKSQCIYTLAIRTTELLYQAEVRCNRVIEGLVNQCIRSQCVQGQVEQSLLKDFLAAR</sequence>